<comment type="caution">
    <text evidence="5">The sequence shown here is derived from an EMBL/GenBank/DDBJ whole genome shotgun (WGS) entry which is preliminary data.</text>
</comment>
<evidence type="ECO:0000313" key="6">
    <source>
        <dbReference type="Proteomes" id="UP001318300"/>
    </source>
</evidence>
<dbReference type="SMART" id="SM00342">
    <property type="entry name" value="HTH_ARAC"/>
    <property type="match status" value="1"/>
</dbReference>
<dbReference type="RefSeq" id="WP_166779760.1">
    <property type="nucleotide sequence ID" value="NZ_JAAOYO010000002.1"/>
</dbReference>
<evidence type="ECO:0000313" key="5">
    <source>
        <dbReference type="EMBL" id="NII40666.1"/>
    </source>
</evidence>
<dbReference type="PANTHER" id="PTHR46796:SF12">
    <property type="entry name" value="HTH-TYPE DNA-BINDING TRANSCRIPTIONAL ACTIVATOR EUTR"/>
    <property type="match status" value="1"/>
</dbReference>
<keyword evidence="1" id="KW-0805">Transcription regulation</keyword>
<feature type="domain" description="HTH araC/xylS-type" evidence="4">
    <location>
        <begin position="223"/>
        <end position="323"/>
    </location>
</feature>
<keyword evidence="6" id="KW-1185">Reference proteome</keyword>
<dbReference type="InterPro" id="IPR018060">
    <property type="entry name" value="HTH_AraC"/>
</dbReference>
<organism evidence="5 6">
    <name type="scientific">Curtobacterium salicis</name>
    <dbReference type="NCBI Taxonomy" id="1779862"/>
    <lineage>
        <taxon>Bacteria</taxon>
        <taxon>Bacillati</taxon>
        <taxon>Actinomycetota</taxon>
        <taxon>Actinomycetes</taxon>
        <taxon>Micrococcales</taxon>
        <taxon>Microbacteriaceae</taxon>
        <taxon>Curtobacterium</taxon>
    </lineage>
</organism>
<dbReference type="SUPFAM" id="SSF46689">
    <property type="entry name" value="Homeodomain-like"/>
    <property type="match status" value="2"/>
</dbReference>
<evidence type="ECO:0000256" key="2">
    <source>
        <dbReference type="ARBA" id="ARBA00023125"/>
    </source>
</evidence>
<dbReference type="InterPro" id="IPR009057">
    <property type="entry name" value="Homeodomain-like_sf"/>
</dbReference>
<proteinExistence type="predicted"/>
<dbReference type="PROSITE" id="PS01124">
    <property type="entry name" value="HTH_ARAC_FAMILY_2"/>
    <property type="match status" value="2"/>
</dbReference>
<gene>
    <name evidence="5" type="ORF">E9228_001302</name>
</gene>
<protein>
    <submittedName>
        <fullName evidence="5">AraC-like DNA-binding protein</fullName>
    </submittedName>
</protein>
<feature type="domain" description="HTH araC/xylS-type" evidence="4">
    <location>
        <begin position="338"/>
        <end position="388"/>
    </location>
</feature>
<evidence type="ECO:0000256" key="1">
    <source>
        <dbReference type="ARBA" id="ARBA00023015"/>
    </source>
</evidence>
<evidence type="ECO:0000256" key="3">
    <source>
        <dbReference type="ARBA" id="ARBA00023163"/>
    </source>
</evidence>
<keyword evidence="2" id="KW-0238">DNA-binding</keyword>
<keyword evidence="3" id="KW-0804">Transcription</keyword>
<dbReference type="Gene3D" id="1.10.10.60">
    <property type="entry name" value="Homeodomain-like"/>
    <property type="match status" value="2"/>
</dbReference>
<dbReference type="Proteomes" id="UP001318300">
    <property type="component" value="Unassembled WGS sequence"/>
</dbReference>
<dbReference type="PANTHER" id="PTHR46796">
    <property type="entry name" value="HTH-TYPE TRANSCRIPTIONAL ACTIVATOR RHAS-RELATED"/>
    <property type="match status" value="1"/>
</dbReference>
<accession>A0ABX0T5A3</accession>
<dbReference type="EMBL" id="JAAOYO010000002">
    <property type="protein sequence ID" value="NII40666.1"/>
    <property type="molecule type" value="Genomic_DNA"/>
</dbReference>
<dbReference type="Pfam" id="PF12833">
    <property type="entry name" value="HTH_18"/>
    <property type="match status" value="1"/>
</dbReference>
<reference evidence="5 6" key="1">
    <citation type="submission" date="2020-03" db="EMBL/GenBank/DDBJ databases">
        <title>Above-ground endophytic microbial communities from plants in different locations in the United States.</title>
        <authorList>
            <person name="Frank C."/>
        </authorList>
    </citation>
    <scope>NUCLEOTIDE SEQUENCE [LARGE SCALE GENOMIC DNA]</scope>
    <source>
        <strain evidence="5 6">WW7</strain>
    </source>
</reference>
<evidence type="ECO:0000259" key="4">
    <source>
        <dbReference type="PROSITE" id="PS01124"/>
    </source>
</evidence>
<dbReference type="InterPro" id="IPR050204">
    <property type="entry name" value="AraC_XylS_family_regulators"/>
</dbReference>
<name>A0ABX0T5A3_9MICO</name>
<sequence>MPPIDDDNGFRKERFTDAGGSDYTAIFRSEYSGQDLRRDTTVASDTFASAGTRYEYFVIGDDDLTLRTMNARGGRRGGVIGPRDDHVVFWLQHGRLEMHFADRSRVIEPGSPYIASASEAYRFESEETVYNGVHISDAFLRKTAGELGYPMPEGAVLFDQQDERVARHEPLRRLLGEVSPTLMDDRVRGAMRTALNRRLATVVLDTFPLRDRGDDVPTASRLRDAIAFVEEHARDRPSVPAIAAAAGLSERGLQEVFARTLGVTPNGFLRDQRLDEVRRELLRGESPNSVLEVARRWRFTNPSRFATAYRARFGEDPSATLRAATSRRPDGRSSWRIRQAVAYIETHLDDACTVADIAAAAGLRPRRLQQLFKEERGTTPTAFLRDLRALRRSGDRS</sequence>